<evidence type="ECO:0000313" key="1">
    <source>
        <dbReference type="EMBL" id="CAF4402407.1"/>
    </source>
</evidence>
<comment type="caution">
    <text evidence="1">The sequence shown here is derived from an EMBL/GenBank/DDBJ whole genome shotgun (WGS) entry which is preliminary data.</text>
</comment>
<dbReference type="Proteomes" id="UP000663881">
    <property type="component" value="Unassembled WGS sequence"/>
</dbReference>
<name>A0A820PHD1_9BILA</name>
<accession>A0A820PHD1</accession>
<evidence type="ECO:0000313" key="2">
    <source>
        <dbReference type="Proteomes" id="UP000663881"/>
    </source>
</evidence>
<dbReference type="AlphaFoldDB" id="A0A820PHD1"/>
<protein>
    <submittedName>
        <fullName evidence="1">Uncharacterized protein</fullName>
    </submittedName>
</protein>
<reference evidence="1" key="1">
    <citation type="submission" date="2021-02" db="EMBL/GenBank/DDBJ databases">
        <authorList>
            <person name="Nowell W R."/>
        </authorList>
    </citation>
    <scope>NUCLEOTIDE SEQUENCE</scope>
</reference>
<proteinExistence type="predicted"/>
<sequence>MSFINGTKYINDNCCQTRSNKLDKYIKDNQGGIITLPERQFNCPPCIQSKKSSCSIPSSVKPPCDGMKCFNCPPKYLCFDVNMCHFANDDDKTILKQESKL</sequence>
<dbReference type="EMBL" id="CAJOAY010027941">
    <property type="protein sequence ID" value="CAF4402407.1"/>
    <property type="molecule type" value="Genomic_DNA"/>
</dbReference>
<gene>
    <name evidence="1" type="ORF">OKA104_LOCUS51472</name>
</gene>
<organism evidence="1 2">
    <name type="scientific">Adineta steineri</name>
    <dbReference type="NCBI Taxonomy" id="433720"/>
    <lineage>
        <taxon>Eukaryota</taxon>
        <taxon>Metazoa</taxon>
        <taxon>Spiralia</taxon>
        <taxon>Gnathifera</taxon>
        <taxon>Rotifera</taxon>
        <taxon>Eurotatoria</taxon>
        <taxon>Bdelloidea</taxon>
        <taxon>Adinetida</taxon>
        <taxon>Adinetidae</taxon>
        <taxon>Adineta</taxon>
    </lineage>
</organism>